<name>A0A6J8ALC5_MYTCO</name>
<dbReference type="Proteomes" id="UP000507470">
    <property type="component" value="Unassembled WGS sequence"/>
</dbReference>
<dbReference type="OrthoDB" id="6122583at2759"/>
<dbReference type="EMBL" id="CACVKT020001647">
    <property type="protein sequence ID" value="CAC5370055.1"/>
    <property type="molecule type" value="Genomic_DNA"/>
</dbReference>
<evidence type="ECO:0000256" key="1">
    <source>
        <dbReference type="SAM" id="SignalP"/>
    </source>
</evidence>
<feature type="signal peptide" evidence="1">
    <location>
        <begin position="1"/>
        <end position="19"/>
    </location>
</feature>
<gene>
    <name evidence="2" type="ORF">MCOR_9035</name>
</gene>
<protein>
    <submittedName>
        <fullName evidence="2">Uncharacterized protein</fullName>
    </submittedName>
</protein>
<dbReference type="AlphaFoldDB" id="A0A6J8ALC5"/>
<feature type="chain" id="PRO_5026890094" evidence="1">
    <location>
        <begin position="20"/>
        <end position="237"/>
    </location>
</feature>
<organism evidence="2 3">
    <name type="scientific">Mytilus coruscus</name>
    <name type="common">Sea mussel</name>
    <dbReference type="NCBI Taxonomy" id="42192"/>
    <lineage>
        <taxon>Eukaryota</taxon>
        <taxon>Metazoa</taxon>
        <taxon>Spiralia</taxon>
        <taxon>Lophotrochozoa</taxon>
        <taxon>Mollusca</taxon>
        <taxon>Bivalvia</taxon>
        <taxon>Autobranchia</taxon>
        <taxon>Pteriomorphia</taxon>
        <taxon>Mytilida</taxon>
        <taxon>Mytiloidea</taxon>
        <taxon>Mytilidae</taxon>
        <taxon>Mytilinae</taxon>
        <taxon>Mytilus</taxon>
    </lineage>
</organism>
<reference evidence="2 3" key="1">
    <citation type="submission" date="2020-06" db="EMBL/GenBank/DDBJ databases">
        <authorList>
            <person name="Li R."/>
            <person name="Bekaert M."/>
        </authorList>
    </citation>
    <scope>NUCLEOTIDE SEQUENCE [LARGE SCALE GENOMIC DNA]</scope>
    <source>
        <strain evidence="3">wild</strain>
    </source>
</reference>
<evidence type="ECO:0000313" key="3">
    <source>
        <dbReference type="Proteomes" id="UP000507470"/>
    </source>
</evidence>
<accession>A0A6J8ALC5</accession>
<evidence type="ECO:0000313" key="2">
    <source>
        <dbReference type="EMBL" id="CAC5370055.1"/>
    </source>
</evidence>
<keyword evidence="3" id="KW-1185">Reference proteome</keyword>
<keyword evidence="1" id="KW-0732">Signal</keyword>
<sequence length="237" mass="27466">MSFPLILLWFLLQATNVRKDPLLRSKFLEIDVLLSTGNDVVRYIEDTIDPVDVALVFICFMIGYLVRKRRQLNRRLIKELAVLKVTCSQNDKVISGLQPFLEDCRSKNSIIEMPLRRLARSCGKLIEDVDQQMVEINGLSSQFSRFKNDWKHQATPYVEIPLSKMLAHVEEAKIHAELKRLKMFIDSELNSVRSVMGYNKYLLGQAEEDVDRLLIADGNITWLNRSSIKILILRFLL</sequence>
<proteinExistence type="predicted"/>